<organism evidence="2 3">
    <name type="scientific">Piscinibacter aquaticus</name>
    <dbReference type="NCBI Taxonomy" id="392597"/>
    <lineage>
        <taxon>Bacteria</taxon>
        <taxon>Pseudomonadati</taxon>
        <taxon>Pseudomonadota</taxon>
        <taxon>Betaproteobacteria</taxon>
        <taxon>Burkholderiales</taxon>
        <taxon>Sphaerotilaceae</taxon>
        <taxon>Piscinibacter</taxon>
    </lineage>
</organism>
<comment type="caution">
    <text evidence="2">The sequence shown here is derived from an EMBL/GenBank/DDBJ whole genome shotgun (WGS) entry which is preliminary data.</text>
</comment>
<reference evidence="2 3" key="1">
    <citation type="submission" date="2019-08" db="EMBL/GenBank/DDBJ databases">
        <authorList>
            <person name="Khan S.A."/>
            <person name="Jeon C.O."/>
            <person name="Jeong S.E."/>
        </authorList>
    </citation>
    <scope>NUCLEOTIDE SEQUENCE [LARGE SCALE GENOMIC DNA]</scope>
    <source>
        <strain evidence="3">IMCC1728</strain>
    </source>
</reference>
<evidence type="ECO:0000313" key="2">
    <source>
        <dbReference type="EMBL" id="TXC67494.1"/>
    </source>
</evidence>
<evidence type="ECO:0000313" key="3">
    <source>
        <dbReference type="Proteomes" id="UP000321832"/>
    </source>
</evidence>
<dbReference type="EMBL" id="VOPW01000001">
    <property type="protein sequence ID" value="TXC67494.1"/>
    <property type="molecule type" value="Genomic_DNA"/>
</dbReference>
<accession>A0A5C6U3Q7</accession>
<name>A0A5C6U3Q7_9BURK</name>
<dbReference type="Proteomes" id="UP000321832">
    <property type="component" value="Unassembled WGS sequence"/>
</dbReference>
<gene>
    <name evidence="2" type="ORF">FSC37_09160</name>
</gene>
<dbReference type="AlphaFoldDB" id="A0A5C6U3Q7"/>
<protein>
    <submittedName>
        <fullName evidence="2">Uncharacterized protein</fullName>
    </submittedName>
</protein>
<keyword evidence="3" id="KW-1185">Reference proteome</keyword>
<feature type="compositionally biased region" description="Basic and acidic residues" evidence="1">
    <location>
        <begin position="42"/>
        <end position="54"/>
    </location>
</feature>
<feature type="region of interest" description="Disordered" evidence="1">
    <location>
        <begin position="42"/>
        <end position="72"/>
    </location>
</feature>
<sequence length="72" mass="7867">MQSAQPVANPFALLLNPAEVVAEMERSERLNRLSSRICRPLDKAHPSDKAHDAQIDASADEVPDFAEPARAT</sequence>
<evidence type="ECO:0000256" key="1">
    <source>
        <dbReference type="SAM" id="MobiDB-lite"/>
    </source>
</evidence>
<proteinExistence type="predicted"/>